<feature type="domain" description="Carrier" evidence="5">
    <location>
        <begin position="1967"/>
        <end position="2042"/>
    </location>
</feature>
<dbReference type="GO" id="GO:0044550">
    <property type="term" value="P:secondary metabolite biosynthetic process"/>
    <property type="evidence" value="ECO:0007669"/>
    <property type="project" value="TreeGrafter"/>
</dbReference>
<dbReference type="InterPro" id="IPR036736">
    <property type="entry name" value="ACP-like_sf"/>
</dbReference>
<dbReference type="SUPFAM" id="SSF47336">
    <property type="entry name" value="ACP-like"/>
    <property type="match status" value="2"/>
</dbReference>
<dbReference type="PANTHER" id="PTHR45527">
    <property type="entry name" value="NONRIBOSOMAL PEPTIDE SYNTHETASE"/>
    <property type="match status" value="1"/>
</dbReference>
<dbReference type="Pfam" id="PF00501">
    <property type="entry name" value="AMP-binding"/>
    <property type="match status" value="2"/>
</dbReference>
<dbReference type="Pfam" id="PF00550">
    <property type="entry name" value="PP-binding"/>
    <property type="match status" value="2"/>
</dbReference>
<dbReference type="InterPro" id="IPR006162">
    <property type="entry name" value="Ppantetheine_attach_site"/>
</dbReference>
<dbReference type="CDD" id="cd05930">
    <property type="entry name" value="A_NRPS"/>
    <property type="match status" value="1"/>
</dbReference>
<dbReference type="InterPro" id="IPR025110">
    <property type="entry name" value="AMP-bd_C"/>
</dbReference>
<dbReference type="GO" id="GO:0005829">
    <property type="term" value="C:cytosol"/>
    <property type="evidence" value="ECO:0007669"/>
    <property type="project" value="TreeGrafter"/>
</dbReference>
<dbReference type="InterPro" id="IPR023213">
    <property type="entry name" value="CAT-like_dom_sf"/>
</dbReference>
<dbReference type="Gene3D" id="3.30.559.10">
    <property type="entry name" value="Chloramphenicol acetyltransferase-like domain"/>
    <property type="match status" value="2"/>
</dbReference>
<dbReference type="InterPro" id="IPR020802">
    <property type="entry name" value="TesA-like"/>
</dbReference>
<proteinExistence type="predicted"/>
<organism evidence="6 7">
    <name type="scientific">Actinokineospora globicatena</name>
    <dbReference type="NCBI Taxonomy" id="103729"/>
    <lineage>
        <taxon>Bacteria</taxon>
        <taxon>Bacillati</taxon>
        <taxon>Actinomycetota</taxon>
        <taxon>Actinomycetes</taxon>
        <taxon>Pseudonocardiales</taxon>
        <taxon>Pseudonocardiaceae</taxon>
        <taxon>Actinokineospora</taxon>
    </lineage>
</organism>
<dbReference type="InterPro" id="IPR020845">
    <property type="entry name" value="AMP-binding_CS"/>
</dbReference>
<dbReference type="SMART" id="SM00824">
    <property type="entry name" value="PKS_TE"/>
    <property type="match status" value="1"/>
</dbReference>
<dbReference type="GO" id="GO:0016874">
    <property type="term" value="F:ligase activity"/>
    <property type="evidence" value="ECO:0007669"/>
    <property type="project" value="UniProtKB-KW"/>
</dbReference>
<dbReference type="NCBIfam" id="NF003417">
    <property type="entry name" value="PRK04813.1"/>
    <property type="match status" value="2"/>
</dbReference>
<dbReference type="InterPro" id="IPR029058">
    <property type="entry name" value="AB_hydrolase_fold"/>
</dbReference>
<evidence type="ECO:0000259" key="5">
    <source>
        <dbReference type="PROSITE" id="PS50075"/>
    </source>
</evidence>
<dbReference type="Gene3D" id="3.30.559.30">
    <property type="entry name" value="Nonribosomal peptide synthetase, condensation domain"/>
    <property type="match status" value="2"/>
</dbReference>
<dbReference type="PROSITE" id="PS00012">
    <property type="entry name" value="PHOSPHOPANTETHEINE"/>
    <property type="match status" value="2"/>
</dbReference>
<keyword evidence="4" id="KW-0436">Ligase</keyword>
<name>A0A9W6QHQ1_9PSEU</name>
<keyword evidence="7" id="KW-1185">Reference proteome</keyword>
<protein>
    <recommendedName>
        <fullName evidence="5">Carrier domain-containing protein</fullName>
    </recommendedName>
</protein>
<dbReference type="GO" id="GO:0043041">
    <property type="term" value="P:amino acid activation for nonribosomal peptide biosynthetic process"/>
    <property type="evidence" value="ECO:0007669"/>
    <property type="project" value="TreeGrafter"/>
</dbReference>
<evidence type="ECO:0000313" key="7">
    <source>
        <dbReference type="Proteomes" id="UP001165042"/>
    </source>
</evidence>
<feature type="domain" description="Carrier" evidence="5">
    <location>
        <begin position="947"/>
        <end position="1022"/>
    </location>
</feature>
<dbReference type="Gene3D" id="3.40.50.980">
    <property type="match status" value="2"/>
</dbReference>
<sequence>MIPLSFAQRRLWFQQRMEGASATYNISGALRLWGRLDVGALESAFGDVLGRHEALRTVFGEVDGEPFQDVLALDDVTPGFEVVAAPGELAAALSRAAAHEFDLGASTPPIRVVVFVVGPEEHVLLLTVHHIAADGWSIAPLLRDLGVAFAARCAGAEPDWEPLPVQYVDYTLWQRELLGDADDPGSLLAEQLAYWTKELAGLPECLELPTDRPRPSIATYVGADLTVHIEPELHARIANLAAAQGATTFMVLHAAIAMLLSKLGAGPDIPIGSPIAGRTDEALDDLVGFFVNTLVLRADLSGDPTFADLLTQVRDTDLTAFANQDVPFERIVEQLNPRRSPAYNPLFQVMLALQNTQRAAALLPGLDVEVEPVGVATAKVDLTFALAESFTAGRPAGIQCEIQYAVDLFDRETVELIGQRLIRLLDAVTTNPSRKLSTIDIILPGERQPLAMTTQATGTMPHWLQCQAAQTPDARALVCGNATLTYGALADRVNRLARLLISQGIGQEDRVALLLPRSLDLVTALFAVMTAGAAYVPIDPEYPADRIAYLLTDTAPKLLLTTTRLIPATPTHAITLDTVDLTAHDPHPLTDADRRAPLRQQDAAYVIHTSGSTGQPKGVAVCHDNLANLRAHHLTETIPGAQRAAFTASLSFDASLDGLLLLTSGVELHLLTDEVRRDAQALVAYLRANQVDLLGTTPSYAEELLVAGLLDGDVRPTRVIVGGEPVSPALWDRLAEVDAINFYGPTECTVNTATARIADNSRPVIGTPVRGTQAHVLDSWLQPVPLGVAGELYLAGTPVARGYHGKPGLTAERFVADPFAHGTRMYRTGDRARWRRDGLLEYLGRTDDQVKVRGFRIEPGEVAAALTRDPAVDRAAVTVKDGKLIGYVVPAHGSVDLPALRSSVADALPSHMVPSALVELAQLPLTPNGKLDHRALPAPEHSATGRAPRTEREEILCGLFATVLGVASVGVDDNFFDLGGHSLLATRLISRVRTTLGTELPVRTLFQAPTPAELALALDRESAARPPLEPQDRPEVIPLSFAQQRLWFLTRLEGPSATYNIPGAVRLRGHLDLNALRAAVSDVVTRHETLRTVFVADAGVPSQVVLDDPAPDFRVVDCAPDAAAEQIRAHAAEVFDLAVSPLRVVVLAIGPDEHVLLVVVHHIAADGWSIAPLLTDLTMAYRARLGGGSPDWVPLPVQYVDYTLWQRQNLDEAKQTRFWSETLAGAPDCLVLPVDRQRPAVSSYRGGNVATTIDADLHARVVSLARASGATVFMVLHAALATLLTKMGAGTDLPIGSPVAGRVDSALDDLVGFFVNTLVLRADLSGDPAFSEALARVRDTDLAAYANQDLPFERVVEQLNPRRSPAYNPLFQVLLVLQNTPATTGTLPGLEAVVEPVGIATAKVDLTFALAETYCTDGAPAGIRLDLQYALDLFDPQTAEALTRRLIRVLDQVTAAPTAKLSEVDVAEPGEGTVVSPQPIPVSETLADLFAAQVAARPDSIALVCGADRVTYGELGARVDQIAQAVIASGAGPEDLVALLLPRSVDQVAALLGVVMAGAAYVPIDPTYPDERIRYVLDDSQPALLITDRPQPWPVTTIVLDDLPTSTERRVRPELTPDHPAYVIYTSGSTGNPKGVVVTHRNVVRLLDATDHWFGFTPDDVWTLFHSYAFDFSVWELWGALRYGGTLVVVPFDVSRDPAAFLRLLTDERVTVLNQTPSAFYQLIAADTGSELDLRYVVFGGEALEPALLSRWQECRPDGPALVNMYGITETTVHVTHLRLDGEHVGSPIGQPIPDLGVYVLDSSLRPTPTGVIGELYVTGGGLARGYLNQPRLTAQRFVACPFERGERMYRTGDAAVRTRDGGLRYIGRLDQQVKIRGFRIELGEVEAAIATHPDVRQVAVIHRDDRLVAYVVSDTDAAALRQHVSGLLPDHMMPVFVPIPALPLTTNGKLDQRALPEPERTASGQVPRSPREDVLCGLFAEVLGIESVGIDDNFFALGGHSLLAAKLIGRIRETLGIDVPMRALFQAPTVLGLVSAETSATIDPLVTIRADGDQRPLFCFHPISGVAWCYSALQRHLPADVPIHGLQVDLASHPTTLDELTSGYLRHIRGVQPEGPYRLLGWSLGGTIAHAVAARLRSEGAEVELLALLDSFPAQGAAMPEVERALLITMARDLGLDENADNLRAAVAAGFGLPEETLTQLAASTENLGRVLLNTPTTVFDGDVLYVTAARSATTRGSGAHLWDPFTRQITEHPVDCGHFDMMRPEPIARIGQLVTAQLKDR</sequence>
<dbReference type="PANTHER" id="PTHR45527:SF1">
    <property type="entry name" value="FATTY ACID SYNTHASE"/>
    <property type="match status" value="1"/>
</dbReference>
<dbReference type="PROSITE" id="PS00455">
    <property type="entry name" value="AMP_BINDING"/>
    <property type="match status" value="2"/>
</dbReference>
<dbReference type="Gene3D" id="1.10.1200.10">
    <property type="entry name" value="ACP-like"/>
    <property type="match status" value="1"/>
</dbReference>
<accession>A0A9W6QHQ1</accession>
<keyword evidence="2" id="KW-0596">Phosphopantetheine</keyword>
<comment type="cofactor">
    <cofactor evidence="1">
        <name>pantetheine 4'-phosphate</name>
        <dbReference type="ChEBI" id="CHEBI:47942"/>
    </cofactor>
</comment>
<dbReference type="GO" id="GO:0008610">
    <property type="term" value="P:lipid biosynthetic process"/>
    <property type="evidence" value="ECO:0007669"/>
    <property type="project" value="UniProtKB-ARBA"/>
</dbReference>
<dbReference type="InterPro" id="IPR000873">
    <property type="entry name" value="AMP-dep_synth/lig_dom"/>
</dbReference>
<dbReference type="NCBIfam" id="TIGR01733">
    <property type="entry name" value="AA-adenyl-dom"/>
    <property type="match status" value="2"/>
</dbReference>
<dbReference type="InterPro" id="IPR009081">
    <property type="entry name" value="PP-bd_ACP"/>
</dbReference>
<dbReference type="SUPFAM" id="SSF53474">
    <property type="entry name" value="alpha/beta-Hydrolases"/>
    <property type="match status" value="1"/>
</dbReference>
<dbReference type="SUPFAM" id="SSF56801">
    <property type="entry name" value="Acetyl-CoA synthetase-like"/>
    <property type="match status" value="2"/>
</dbReference>
<dbReference type="FunFam" id="2.30.38.10:FF:000001">
    <property type="entry name" value="Non-ribosomal peptide synthetase PvdI"/>
    <property type="match status" value="2"/>
</dbReference>
<dbReference type="InterPro" id="IPR001031">
    <property type="entry name" value="Thioesterase"/>
</dbReference>
<dbReference type="Gene3D" id="2.30.38.10">
    <property type="entry name" value="Luciferase, Domain 3"/>
    <property type="match status" value="1"/>
</dbReference>
<evidence type="ECO:0000313" key="6">
    <source>
        <dbReference type="EMBL" id="GLW89940.1"/>
    </source>
</evidence>
<dbReference type="Gene3D" id="3.30.300.30">
    <property type="match status" value="2"/>
</dbReference>
<evidence type="ECO:0000256" key="2">
    <source>
        <dbReference type="ARBA" id="ARBA00022450"/>
    </source>
</evidence>
<dbReference type="PROSITE" id="PS50075">
    <property type="entry name" value="CARRIER"/>
    <property type="match status" value="2"/>
</dbReference>
<dbReference type="Pfam" id="PF00975">
    <property type="entry name" value="Thioesterase"/>
    <property type="match status" value="1"/>
</dbReference>
<dbReference type="InterPro" id="IPR020806">
    <property type="entry name" value="PKS_PP-bd"/>
</dbReference>
<dbReference type="Pfam" id="PF00668">
    <property type="entry name" value="Condensation"/>
    <property type="match status" value="2"/>
</dbReference>
<evidence type="ECO:0000256" key="1">
    <source>
        <dbReference type="ARBA" id="ARBA00001957"/>
    </source>
</evidence>
<gene>
    <name evidence="6" type="ORF">Aglo03_07560</name>
</gene>
<dbReference type="CDD" id="cd19540">
    <property type="entry name" value="LCL_NRPS-like"/>
    <property type="match status" value="2"/>
</dbReference>
<dbReference type="FunFam" id="1.10.1200.10:FF:000016">
    <property type="entry name" value="Non-ribosomal peptide synthase"/>
    <property type="match status" value="2"/>
</dbReference>
<evidence type="ECO:0000256" key="3">
    <source>
        <dbReference type="ARBA" id="ARBA00022553"/>
    </source>
</evidence>
<dbReference type="FunFam" id="3.40.50.12780:FF:000012">
    <property type="entry name" value="Non-ribosomal peptide synthetase"/>
    <property type="match status" value="1"/>
</dbReference>
<dbReference type="SUPFAM" id="SSF52777">
    <property type="entry name" value="CoA-dependent acyltransferases"/>
    <property type="match status" value="4"/>
</dbReference>
<dbReference type="CDD" id="cd17643">
    <property type="entry name" value="A_NRPS_Cytc1-like"/>
    <property type="match status" value="1"/>
</dbReference>
<keyword evidence="3" id="KW-0597">Phosphoprotein</keyword>
<evidence type="ECO:0000256" key="4">
    <source>
        <dbReference type="ARBA" id="ARBA00022598"/>
    </source>
</evidence>
<dbReference type="GO" id="GO:0072330">
    <property type="term" value="P:monocarboxylic acid biosynthetic process"/>
    <property type="evidence" value="ECO:0007669"/>
    <property type="project" value="UniProtKB-ARBA"/>
</dbReference>
<reference evidence="6" key="1">
    <citation type="submission" date="2023-02" db="EMBL/GenBank/DDBJ databases">
        <title>Actinokineospora globicatena NBRC 15670.</title>
        <authorList>
            <person name="Ichikawa N."/>
            <person name="Sato H."/>
            <person name="Tonouchi N."/>
        </authorList>
    </citation>
    <scope>NUCLEOTIDE SEQUENCE</scope>
    <source>
        <strain evidence="6">NBRC 15670</strain>
    </source>
</reference>
<comment type="caution">
    <text evidence="6">The sequence shown here is derived from an EMBL/GenBank/DDBJ whole genome shotgun (WGS) entry which is preliminary data.</text>
</comment>
<dbReference type="Gene3D" id="3.40.50.1820">
    <property type="entry name" value="alpha/beta hydrolase"/>
    <property type="match status" value="1"/>
</dbReference>
<dbReference type="FunFam" id="3.40.50.980:FF:000001">
    <property type="entry name" value="Non-ribosomal peptide synthetase"/>
    <property type="match status" value="1"/>
</dbReference>
<dbReference type="SMART" id="SM00823">
    <property type="entry name" value="PKS_PP"/>
    <property type="match status" value="2"/>
</dbReference>
<dbReference type="FunFam" id="3.40.50.980:FF:000002">
    <property type="entry name" value="Enterobactin synthetase component F"/>
    <property type="match status" value="1"/>
</dbReference>
<dbReference type="InterPro" id="IPR010071">
    <property type="entry name" value="AA_adenyl_dom"/>
</dbReference>
<dbReference type="EMBL" id="BSSD01000001">
    <property type="protein sequence ID" value="GLW89940.1"/>
    <property type="molecule type" value="Genomic_DNA"/>
</dbReference>
<dbReference type="InterPro" id="IPR042099">
    <property type="entry name" value="ANL_N_sf"/>
</dbReference>
<dbReference type="InterPro" id="IPR001242">
    <property type="entry name" value="Condensation_dom"/>
</dbReference>
<dbReference type="Proteomes" id="UP001165042">
    <property type="component" value="Unassembled WGS sequence"/>
</dbReference>
<dbReference type="Pfam" id="PF13193">
    <property type="entry name" value="AMP-binding_C"/>
    <property type="match status" value="2"/>
</dbReference>
<dbReference type="RefSeq" id="WP_285607517.1">
    <property type="nucleotide sequence ID" value="NZ_BSSD01000001.1"/>
</dbReference>
<dbReference type="FunFam" id="3.30.559.30:FF:000001">
    <property type="entry name" value="Non-ribosomal peptide synthetase"/>
    <property type="match status" value="1"/>
</dbReference>
<dbReference type="InterPro" id="IPR045851">
    <property type="entry name" value="AMP-bd_C_sf"/>
</dbReference>
<dbReference type="Gene3D" id="3.40.50.12780">
    <property type="entry name" value="N-terminal domain of ligase-like"/>
    <property type="match status" value="1"/>
</dbReference>
<dbReference type="GO" id="GO:0031177">
    <property type="term" value="F:phosphopantetheine binding"/>
    <property type="evidence" value="ECO:0007669"/>
    <property type="project" value="InterPro"/>
</dbReference>